<evidence type="ECO:0000256" key="2">
    <source>
        <dbReference type="ARBA" id="ARBA00076566"/>
    </source>
</evidence>
<dbReference type="InterPro" id="IPR032675">
    <property type="entry name" value="LRR_dom_sf"/>
</dbReference>
<dbReference type="Gene3D" id="3.80.10.10">
    <property type="entry name" value="Ribonuclease Inhibitor"/>
    <property type="match status" value="1"/>
</dbReference>
<comment type="similarity">
    <text evidence="1">Belongs to the ATP synthase subunit s family.</text>
</comment>
<sequence>MAALVRTVQLKILQQQKQAIWMSQRGMTSNTKRKGFSLKSMRRLQQDYDISYTGLNRFLQKRLKEEFEKSESFIPERHQFLGPDLATAHFVVAREGSVKFVGNDRWFKEDENKNNFLPNRPVMDMYLEAINCSNTMISYRGLDNFIDLEYLKYLNFSNCHHVDDWFMSRLHQFSETLEFLDISGCKNVTDRGLECLHILKKLQGLKLSDMDHVENLDLIVLLLQERFPDCVIFGIDSKPQKQIETDINSKPQIITEKDSGTKPHLQIKTRT</sequence>
<proteinExistence type="inferred from homology"/>
<dbReference type="Proteomes" id="UP001347796">
    <property type="component" value="Unassembled WGS sequence"/>
</dbReference>
<protein>
    <recommendedName>
        <fullName evidence="2">ATP synthase subunit s-like protein</fullName>
    </recommendedName>
</protein>
<evidence type="ECO:0000256" key="1">
    <source>
        <dbReference type="ARBA" id="ARBA00006901"/>
    </source>
</evidence>
<accession>A0AAN8JXY0</accession>
<dbReference type="EMBL" id="JAZGQO010000007">
    <property type="protein sequence ID" value="KAK6182838.1"/>
    <property type="molecule type" value="Genomic_DNA"/>
</dbReference>
<dbReference type="SUPFAM" id="SSF52047">
    <property type="entry name" value="RNI-like"/>
    <property type="match status" value="1"/>
</dbReference>
<evidence type="ECO:0000313" key="4">
    <source>
        <dbReference type="Proteomes" id="UP001347796"/>
    </source>
</evidence>
<reference evidence="3 4" key="1">
    <citation type="submission" date="2024-01" db="EMBL/GenBank/DDBJ databases">
        <title>The genome of the rayed Mediterranean limpet Patella caerulea (Linnaeus, 1758).</title>
        <authorList>
            <person name="Anh-Thu Weber A."/>
            <person name="Halstead-Nussloch G."/>
        </authorList>
    </citation>
    <scope>NUCLEOTIDE SEQUENCE [LARGE SCALE GENOMIC DNA]</scope>
    <source>
        <strain evidence="3">AATW-2023a</strain>
        <tissue evidence="3">Whole specimen</tissue>
    </source>
</reference>
<name>A0AAN8JXY0_PATCE</name>
<organism evidence="3 4">
    <name type="scientific">Patella caerulea</name>
    <name type="common">Rayed Mediterranean limpet</name>
    <dbReference type="NCBI Taxonomy" id="87958"/>
    <lineage>
        <taxon>Eukaryota</taxon>
        <taxon>Metazoa</taxon>
        <taxon>Spiralia</taxon>
        <taxon>Lophotrochozoa</taxon>
        <taxon>Mollusca</taxon>
        <taxon>Gastropoda</taxon>
        <taxon>Patellogastropoda</taxon>
        <taxon>Patelloidea</taxon>
        <taxon>Patellidae</taxon>
        <taxon>Patella</taxon>
    </lineage>
</organism>
<dbReference type="AlphaFoldDB" id="A0AAN8JXY0"/>
<gene>
    <name evidence="3" type="ORF">SNE40_010429</name>
</gene>
<evidence type="ECO:0000313" key="3">
    <source>
        <dbReference type="EMBL" id="KAK6182838.1"/>
    </source>
</evidence>
<dbReference type="FunFam" id="3.80.10.10:FF:000168">
    <property type="entry name" value="Distal membrane arm assembly complex 2"/>
    <property type="match status" value="1"/>
</dbReference>
<comment type="caution">
    <text evidence="3">The sequence shown here is derived from an EMBL/GenBank/DDBJ whole genome shotgun (WGS) entry which is preliminary data.</text>
</comment>
<keyword evidence="4" id="KW-1185">Reference proteome</keyword>